<evidence type="ECO:0000313" key="1">
    <source>
        <dbReference type="EMBL" id="JAH69025.1"/>
    </source>
</evidence>
<name>A0A0E9UV02_ANGAN</name>
<reference evidence="1" key="1">
    <citation type="submission" date="2014-11" db="EMBL/GenBank/DDBJ databases">
        <authorList>
            <person name="Amaro Gonzalez C."/>
        </authorList>
    </citation>
    <scope>NUCLEOTIDE SEQUENCE</scope>
</reference>
<protein>
    <submittedName>
        <fullName evidence="1">Uncharacterized protein</fullName>
    </submittedName>
</protein>
<dbReference type="EMBL" id="GBXM01039552">
    <property type="protein sequence ID" value="JAH69025.1"/>
    <property type="molecule type" value="Transcribed_RNA"/>
</dbReference>
<proteinExistence type="predicted"/>
<accession>A0A0E9UV02</accession>
<sequence>MALLLLETLSLLPETS</sequence>
<dbReference type="AlphaFoldDB" id="A0A0E9UV02"/>
<reference evidence="1" key="2">
    <citation type="journal article" date="2015" name="Fish Shellfish Immunol.">
        <title>Early steps in the European eel (Anguilla anguilla)-Vibrio vulnificus interaction in the gills: Role of the RtxA13 toxin.</title>
        <authorList>
            <person name="Callol A."/>
            <person name="Pajuelo D."/>
            <person name="Ebbesson L."/>
            <person name="Teles M."/>
            <person name="MacKenzie S."/>
            <person name="Amaro C."/>
        </authorList>
    </citation>
    <scope>NUCLEOTIDE SEQUENCE</scope>
</reference>
<organism evidence="1">
    <name type="scientific">Anguilla anguilla</name>
    <name type="common">European freshwater eel</name>
    <name type="synonym">Muraena anguilla</name>
    <dbReference type="NCBI Taxonomy" id="7936"/>
    <lineage>
        <taxon>Eukaryota</taxon>
        <taxon>Metazoa</taxon>
        <taxon>Chordata</taxon>
        <taxon>Craniata</taxon>
        <taxon>Vertebrata</taxon>
        <taxon>Euteleostomi</taxon>
        <taxon>Actinopterygii</taxon>
        <taxon>Neopterygii</taxon>
        <taxon>Teleostei</taxon>
        <taxon>Anguilliformes</taxon>
        <taxon>Anguillidae</taxon>
        <taxon>Anguilla</taxon>
    </lineage>
</organism>